<dbReference type="InterPro" id="IPR051534">
    <property type="entry name" value="CBASS_pafABC_assoc_protein"/>
</dbReference>
<dbReference type="Pfam" id="PF13280">
    <property type="entry name" value="WYL"/>
    <property type="match status" value="1"/>
</dbReference>
<accession>C0QHV0</accession>
<feature type="domain" description="WYL" evidence="1">
    <location>
        <begin position="154"/>
        <end position="222"/>
    </location>
</feature>
<dbReference type="PANTHER" id="PTHR34580:SF9">
    <property type="entry name" value="SLL5097 PROTEIN"/>
    <property type="match status" value="1"/>
</dbReference>
<dbReference type="SUPFAM" id="SSF46785">
    <property type="entry name" value="Winged helix' DNA-binding domain"/>
    <property type="match status" value="1"/>
</dbReference>
<dbReference type="PROSITE" id="PS52050">
    <property type="entry name" value="WYL"/>
    <property type="match status" value="1"/>
</dbReference>
<dbReference type="eggNOG" id="COG2378">
    <property type="taxonomic scope" value="Bacteria"/>
</dbReference>
<dbReference type="EMBL" id="CP001087">
    <property type="protein sequence ID" value="ACN13658.1"/>
    <property type="molecule type" value="Genomic_DNA"/>
</dbReference>
<dbReference type="HOGENOM" id="CLU_041141_4_3_7"/>
<keyword evidence="4" id="KW-1185">Reference proteome</keyword>
<dbReference type="RefSeq" id="WP_012662907.1">
    <property type="nucleotide sequence ID" value="NC_012108.1"/>
</dbReference>
<dbReference type="AlphaFoldDB" id="C0QHV0"/>
<feature type="domain" description="WCX" evidence="2">
    <location>
        <begin position="250"/>
        <end position="326"/>
    </location>
</feature>
<name>C0QHV0_DESAH</name>
<dbReference type="STRING" id="177437.HRM2_05440"/>
<evidence type="ECO:0000259" key="1">
    <source>
        <dbReference type="Pfam" id="PF13280"/>
    </source>
</evidence>
<dbReference type="InterPro" id="IPR057727">
    <property type="entry name" value="WCX_dom"/>
</dbReference>
<dbReference type="PANTHER" id="PTHR34580">
    <property type="match status" value="1"/>
</dbReference>
<reference evidence="3 4" key="1">
    <citation type="journal article" date="2009" name="Environ. Microbiol.">
        <title>Genome sequence of Desulfobacterium autotrophicum HRM2, a marine sulfate reducer oxidizing organic carbon completely to carbon dioxide.</title>
        <authorList>
            <person name="Strittmatter A.W."/>
            <person name="Liesegang H."/>
            <person name="Rabus R."/>
            <person name="Decker I."/>
            <person name="Amann J."/>
            <person name="Andres S."/>
            <person name="Henne A."/>
            <person name="Fricke W.F."/>
            <person name="Martinez-Arias R."/>
            <person name="Bartels D."/>
            <person name="Goesmann A."/>
            <person name="Krause L."/>
            <person name="Puehler A."/>
            <person name="Klenk H.P."/>
            <person name="Richter M."/>
            <person name="Schuler M."/>
            <person name="Gloeckner F.O."/>
            <person name="Meyerdierks A."/>
            <person name="Gottschalk G."/>
            <person name="Amann R."/>
        </authorList>
    </citation>
    <scope>NUCLEOTIDE SEQUENCE [LARGE SCALE GENOMIC DNA]</scope>
    <source>
        <strain evidence="4">ATCC 43914 / DSM 3382 / HRM2</strain>
    </source>
</reference>
<gene>
    <name evidence="3" type="ordered locus">HRM2_05440</name>
</gene>
<evidence type="ECO:0000259" key="2">
    <source>
        <dbReference type="Pfam" id="PF25583"/>
    </source>
</evidence>
<organism evidence="3 4">
    <name type="scientific">Desulforapulum autotrophicum (strain ATCC 43914 / DSM 3382 / VKM B-1955 / HRM2)</name>
    <name type="common">Desulfobacterium autotrophicum</name>
    <dbReference type="NCBI Taxonomy" id="177437"/>
    <lineage>
        <taxon>Bacteria</taxon>
        <taxon>Pseudomonadati</taxon>
        <taxon>Thermodesulfobacteriota</taxon>
        <taxon>Desulfobacteria</taxon>
        <taxon>Desulfobacterales</taxon>
        <taxon>Desulfobacteraceae</taxon>
        <taxon>Desulforapulum</taxon>
    </lineage>
</organism>
<dbReference type="InterPro" id="IPR026881">
    <property type="entry name" value="WYL_dom"/>
</dbReference>
<dbReference type="KEGG" id="dat:HRM2_05440"/>
<dbReference type="Pfam" id="PF25583">
    <property type="entry name" value="WCX"/>
    <property type="match status" value="1"/>
</dbReference>
<dbReference type="InterPro" id="IPR036390">
    <property type="entry name" value="WH_DNA-bd_sf"/>
</dbReference>
<protein>
    <submittedName>
        <fullName evidence="3">Transcriptional regulator, putative</fullName>
    </submittedName>
</protein>
<sequence>MIGKTIFQILRTLDLMSRPQGTTKKEISLCLNISPRSAYRIIERLEAYGFPVYDENASSGKEKIWRVIPDGLHHINNFSIPDLKFSYAELVALYFLKSQAGLFDGTEIERYVKSAFQKVSTYIPQKAETHISALRKVFITKETYQKSYIGKEDIIETLFNAMANNESCRVAYHVFRDDEIRIMEIDPLHFFKSRGGLYALVRKRRQTDYRTLAVERFQNVEPMGQKFEYPRDFDPVSFINRPFGLIRGPEIHVKLWFSPSQARYIMERTWCENQVITDLNDGGILFEMTTFGQEDVKRWVMSFGIHSRVIEPETLKDEVVLELKKVMEGYLK</sequence>
<proteinExistence type="predicted"/>
<dbReference type="Proteomes" id="UP000000442">
    <property type="component" value="Chromosome"/>
</dbReference>
<evidence type="ECO:0000313" key="3">
    <source>
        <dbReference type="EMBL" id="ACN13658.1"/>
    </source>
</evidence>
<evidence type="ECO:0000313" key="4">
    <source>
        <dbReference type="Proteomes" id="UP000000442"/>
    </source>
</evidence>